<comment type="catalytic activity">
    <reaction evidence="24">
        <text>a 1-O-alkyl-sn-glycero-3-phosphocholine + H2O = a 1-O-alkyl-sn-glycerol + phosphocholine + H(+)</text>
        <dbReference type="Rhea" id="RHEA:36083"/>
        <dbReference type="ChEBI" id="CHEBI:15377"/>
        <dbReference type="ChEBI" id="CHEBI:15378"/>
        <dbReference type="ChEBI" id="CHEBI:15850"/>
        <dbReference type="ChEBI" id="CHEBI:30909"/>
        <dbReference type="ChEBI" id="CHEBI:295975"/>
    </reaction>
    <physiologicalReaction direction="left-to-right" evidence="24">
        <dbReference type="Rhea" id="RHEA:36084"/>
    </physiologicalReaction>
</comment>
<evidence type="ECO:0000256" key="6">
    <source>
        <dbReference type="ARBA" id="ARBA00022553"/>
    </source>
</evidence>
<organism evidence="33 34">
    <name type="scientific">Clupea harengus</name>
    <name type="common">Atlantic herring</name>
    <dbReference type="NCBI Taxonomy" id="7950"/>
    <lineage>
        <taxon>Eukaryota</taxon>
        <taxon>Metazoa</taxon>
        <taxon>Chordata</taxon>
        <taxon>Craniata</taxon>
        <taxon>Vertebrata</taxon>
        <taxon>Euteleostomi</taxon>
        <taxon>Actinopterygii</taxon>
        <taxon>Neopterygii</taxon>
        <taxon>Teleostei</taxon>
        <taxon>Clupei</taxon>
        <taxon>Clupeiformes</taxon>
        <taxon>Clupeoidei</taxon>
        <taxon>Clupeidae</taxon>
        <taxon>Clupea</taxon>
    </lineage>
</organism>
<keyword evidence="5" id="KW-1003">Cell membrane</keyword>
<keyword evidence="7" id="KW-0336">GPI-anchor</keyword>
<evidence type="ECO:0000313" key="34">
    <source>
        <dbReference type="RefSeq" id="XP_012684709.2"/>
    </source>
</evidence>
<dbReference type="PANTHER" id="PTHR10151">
    <property type="entry name" value="ECTONUCLEOTIDE PYROPHOSPHATASE/PHOSPHODIESTERASE"/>
    <property type="match status" value="1"/>
</dbReference>
<dbReference type="CDD" id="cd16018">
    <property type="entry name" value="Enpp"/>
    <property type="match status" value="1"/>
</dbReference>
<dbReference type="InterPro" id="IPR017850">
    <property type="entry name" value="Alkaline_phosphatase_core_sf"/>
</dbReference>
<evidence type="ECO:0000256" key="21">
    <source>
        <dbReference type="ARBA" id="ARBA00047290"/>
    </source>
</evidence>
<evidence type="ECO:0000256" key="22">
    <source>
        <dbReference type="ARBA" id="ARBA00047322"/>
    </source>
</evidence>
<evidence type="ECO:0000256" key="17">
    <source>
        <dbReference type="ARBA" id="ARBA00023288"/>
    </source>
</evidence>
<evidence type="ECO:0000256" key="13">
    <source>
        <dbReference type="ARBA" id="ARBA00023098"/>
    </source>
</evidence>
<reference evidence="34" key="1">
    <citation type="submission" date="2025-08" db="UniProtKB">
        <authorList>
            <consortium name="RefSeq"/>
        </authorList>
    </citation>
    <scope>IDENTIFICATION</scope>
</reference>
<evidence type="ECO:0000256" key="9">
    <source>
        <dbReference type="ARBA" id="ARBA00022729"/>
    </source>
</evidence>
<comment type="catalytic activity">
    <reaction evidence="28">
        <text>sphing-4-enine-phosphocholine + H2O = sphing-4-enine + phosphocholine + H(+)</text>
        <dbReference type="Rhea" id="RHEA:41095"/>
        <dbReference type="ChEBI" id="CHEBI:15377"/>
        <dbReference type="ChEBI" id="CHEBI:15378"/>
        <dbReference type="ChEBI" id="CHEBI:57756"/>
        <dbReference type="ChEBI" id="CHEBI:58906"/>
        <dbReference type="ChEBI" id="CHEBI:295975"/>
    </reaction>
    <physiologicalReaction direction="left-to-right" evidence="28">
        <dbReference type="Rhea" id="RHEA:41096"/>
    </physiologicalReaction>
</comment>
<keyword evidence="17" id="KW-0449">Lipoprotein</keyword>
<comment type="catalytic activity">
    <reaction evidence="27">
        <text>1-hexadecanoyl-sn-glycero-3-phosphocholine + H2O = 1-hexadecanoyl-sn-glycerol + phosphocholine + H(+)</text>
        <dbReference type="Rhea" id="RHEA:41119"/>
        <dbReference type="ChEBI" id="CHEBI:15377"/>
        <dbReference type="ChEBI" id="CHEBI:15378"/>
        <dbReference type="ChEBI" id="CHEBI:72998"/>
        <dbReference type="ChEBI" id="CHEBI:75542"/>
        <dbReference type="ChEBI" id="CHEBI:295975"/>
    </reaction>
    <physiologicalReaction direction="left-to-right" evidence="27">
        <dbReference type="Rhea" id="RHEA:41120"/>
    </physiologicalReaction>
</comment>
<evidence type="ECO:0000256" key="28">
    <source>
        <dbReference type="ARBA" id="ARBA00048234"/>
    </source>
</evidence>
<dbReference type="GO" id="GO:0008889">
    <property type="term" value="F:glycerophosphodiester phosphodiesterase activity"/>
    <property type="evidence" value="ECO:0007669"/>
    <property type="project" value="TreeGrafter"/>
</dbReference>
<dbReference type="GO" id="GO:0016042">
    <property type="term" value="P:lipid catabolic process"/>
    <property type="evidence" value="ECO:0007669"/>
    <property type="project" value="UniProtKB-KW"/>
</dbReference>
<feature type="signal peptide" evidence="32">
    <location>
        <begin position="1"/>
        <end position="25"/>
    </location>
</feature>
<evidence type="ECO:0000256" key="3">
    <source>
        <dbReference type="ARBA" id="ARBA00010594"/>
    </source>
</evidence>
<evidence type="ECO:0000256" key="27">
    <source>
        <dbReference type="ARBA" id="ARBA00048209"/>
    </source>
</evidence>
<comment type="catalytic activity">
    <reaction evidence="26">
        <text>1-tetradecanoyl-sn-glycero-3-phosphocholine + H2O = 1-tetradecanoyl-sn-glycerol + phosphocholine + H(+)</text>
        <dbReference type="Rhea" id="RHEA:40999"/>
        <dbReference type="ChEBI" id="CHEBI:15377"/>
        <dbReference type="ChEBI" id="CHEBI:15378"/>
        <dbReference type="ChEBI" id="CHEBI:64489"/>
        <dbReference type="ChEBI" id="CHEBI:75536"/>
        <dbReference type="ChEBI" id="CHEBI:295975"/>
    </reaction>
    <physiologicalReaction direction="left-to-right" evidence="26">
        <dbReference type="Rhea" id="RHEA:41000"/>
    </physiologicalReaction>
</comment>
<dbReference type="GO" id="GO:0047390">
    <property type="term" value="F:glycerophosphocholine cholinephosphodiesterase activity"/>
    <property type="evidence" value="ECO:0007669"/>
    <property type="project" value="UniProtKB-EC"/>
</dbReference>
<dbReference type="GO" id="GO:0019695">
    <property type="term" value="P:choline metabolic process"/>
    <property type="evidence" value="ECO:0007669"/>
    <property type="project" value="TreeGrafter"/>
</dbReference>
<keyword evidence="14" id="KW-0472">Membrane</keyword>
<comment type="catalytic activity">
    <reaction evidence="23">
        <text>glycero-2-phosphocholine + H2O = phosphocholine + glycerol + H(+)</text>
        <dbReference type="Rhea" id="RHEA:61684"/>
        <dbReference type="ChEBI" id="CHEBI:15377"/>
        <dbReference type="ChEBI" id="CHEBI:15378"/>
        <dbReference type="ChEBI" id="CHEBI:17754"/>
        <dbReference type="ChEBI" id="CHEBI:144950"/>
        <dbReference type="ChEBI" id="CHEBI:295975"/>
    </reaction>
    <physiologicalReaction direction="left-to-right" evidence="23">
        <dbReference type="Rhea" id="RHEA:61685"/>
    </physiologicalReaction>
</comment>
<keyword evidence="11" id="KW-0862">Zinc</keyword>
<evidence type="ECO:0000256" key="30">
    <source>
        <dbReference type="ARBA" id="ARBA00049092"/>
    </source>
</evidence>
<dbReference type="EC" id="3.1.4.38" evidence="4"/>
<keyword evidence="13" id="KW-0443">Lipid metabolism</keyword>
<proteinExistence type="inferred from homology"/>
<protein>
    <recommendedName>
        <fullName evidence="4">glycerophosphocholine cholinephosphodiesterase</fullName>
        <ecNumber evidence="4">3.1.4.38</ecNumber>
    </recommendedName>
    <alternativeName>
        <fullName evidence="19">Choline-specific glycerophosphodiester phosphodiesterase</fullName>
    </alternativeName>
    <alternativeName>
        <fullName evidence="18">Ectonucleotide pyrophosphatase/phosphodiesterase family member 6</fullName>
    </alternativeName>
</protein>
<comment type="catalytic activity">
    <reaction evidence="21">
        <text>1-dodecanoyl-sn-glycero-3-phosphocholine + H2O = 1-dodecanoyl-sn-glycerol + phosphocholine + H(+)</text>
        <dbReference type="Rhea" id="RHEA:41127"/>
        <dbReference type="ChEBI" id="CHEBI:15377"/>
        <dbReference type="ChEBI" id="CHEBI:15378"/>
        <dbReference type="ChEBI" id="CHEBI:74966"/>
        <dbReference type="ChEBI" id="CHEBI:75529"/>
        <dbReference type="ChEBI" id="CHEBI:295975"/>
    </reaction>
    <physiologicalReaction direction="left-to-right" evidence="21">
        <dbReference type="Rhea" id="RHEA:41128"/>
    </physiologicalReaction>
</comment>
<evidence type="ECO:0000256" key="20">
    <source>
        <dbReference type="ARBA" id="ARBA00046203"/>
    </source>
</evidence>
<evidence type="ECO:0000313" key="33">
    <source>
        <dbReference type="Proteomes" id="UP000515152"/>
    </source>
</evidence>
<comment type="catalytic activity">
    <reaction evidence="30">
        <text>1-(9Z,12Z)-octadecadienoyl-sn-glycero-3-phosphocholine + H2O = 1-(9Z,12Z-octadecadienoyl)-sn-glycerol + phosphocholine + H(+)</text>
        <dbReference type="Rhea" id="RHEA:41115"/>
        <dbReference type="ChEBI" id="CHEBI:15377"/>
        <dbReference type="ChEBI" id="CHEBI:15378"/>
        <dbReference type="ChEBI" id="CHEBI:28733"/>
        <dbReference type="ChEBI" id="CHEBI:75561"/>
        <dbReference type="ChEBI" id="CHEBI:295975"/>
    </reaction>
    <physiologicalReaction direction="left-to-right" evidence="30">
        <dbReference type="Rhea" id="RHEA:41116"/>
    </physiologicalReaction>
</comment>
<keyword evidence="16" id="KW-0325">Glycoprotein</keyword>
<evidence type="ECO:0000256" key="8">
    <source>
        <dbReference type="ARBA" id="ARBA00022723"/>
    </source>
</evidence>
<evidence type="ECO:0000256" key="4">
    <source>
        <dbReference type="ARBA" id="ARBA00012318"/>
    </source>
</evidence>
<dbReference type="GO" id="GO:0005886">
    <property type="term" value="C:plasma membrane"/>
    <property type="evidence" value="ECO:0007669"/>
    <property type="project" value="UniProtKB-SubCell"/>
</dbReference>
<dbReference type="SUPFAM" id="SSF53649">
    <property type="entry name" value="Alkaline phosphatase-like"/>
    <property type="match status" value="1"/>
</dbReference>
<keyword evidence="33" id="KW-1185">Reference proteome</keyword>
<evidence type="ECO:0000256" key="32">
    <source>
        <dbReference type="SAM" id="SignalP"/>
    </source>
</evidence>
<dbReference type="Gene3D" id="3.30.1360.180">
    <property type="match status" value="1"/>
</dbReference>
<evidence type="ECO:0000256" key="25">
    <source>
        <dbReference type="ARBA" id="ARBA00047600"/>
    </source>
</evidence>
<comment type="subcellular location">
    <subcellularLocation>
        <location evidence="2">Cell membrane</location>
        <topology evidence="2">Lipid-anchor</topology>
        <topology evidence="2">GPI-anchor</topology>
    </subcellularLocation>
</comment>
<evidence type="ECO:0000256" key="19">
    <source>
        <dbReference type="ARBA" id="ARBA00032556"/>
    </source>
</evidence>
<dbReference type="AlphaFoldDB" id="A0A6P3VYJ6"/>
<sequence length="441" mass="50982">MMTKPTTVCCAIIAVVLILSKSCDASHKLLLFLIDGFRYDYMDDLQKLPGFKEIVENGVKVDYMTPDFPSLSYPNYYSLMTGRYCEVHQMTGNYMWDTDSDKEFLIGLNQDSRLPLWWDGSEPLWVTMEKLKKRVYMYYWPGCEVEILGVKSAFCEEYVYNPSEKNFTDSIDKALNALKDDKADMAGIYYEKIDVEGHHFGPLSSQVQNAVNRLDLALQYLNRKIKEKGMAEDLNVIMFSDHGMTDIKWMEKVIELEMFINMSDVIKMMDRGPVVNLWPKQDKFEEIYRVLGAVENMKVYRRDEFPDRFHYKGGKFVSTLTLVAEPGWFITESKSKLPYWKNDSGEAQAWQYGWHGYDNEFVDMRGFFMAQGPDFKKNFRAGPIRAVDVYNLLCHALGIKPLPNNGSWPRVEFMLNGSSSAVRPSLLYSCVVLLLTLLLSV</sequence>
<dbReference type="OrthoDB" id="415411at2759"/>
<evidence type="ECO:0000256" key="2">
    <source>
        <dbReference type="ARBA" id="ARBA00004609"/>
    </source>
</evidence>
<gene>
    <name evidence="34" type="primary">LOC105901761</name>
</gene>
<evidence type="ECO:0000256" key="18">
    <source>
        <dbReference type="ARBA" id="ARBA00031167"/>
    </source>
</evidence>
<comment type="catalytic activity">
    <reaction evidence="31">
        <text>1-(5Z,8Z,11Z,14Z-eicosatetraenoyl)-sn-glycero-3-phosphocholine + H2O = 1-(5Z,8Z,11Z,14Z-eicosatetraenoyl)-sn-glycerol + phosphocholine + H(+)</text>
        <dbReference type="Rhea" id="RHEA:41003"/>
        <dbReference type="ChEBI" id="CHEBI:15377"/>
        <dbReference type="ChEBI" id="CHEBI:15378"/>
        <dbReference type="ChEBI" id="CHEBI:34071"/>
        <dbReference type="ChEBI" id="CHEBI:74344"/>
        <dbReference type="ChEBI" id="CHEBI:295975"/>
    </reaction>
    <physiologicalReaction direction="left-to-right" evidence="31">
        <dbReference type="Rhea" id="RHEA:41004"/>
    </physiologicalReaction>
</comment>
<evidence type="ECO:0000256" key="10">
    <source>
        <dbReference type="ARBA" id="ARBA00022801"/>
    </source>
</evidence>
<dbReference type="GeneID" id="105901761"/>
<comment type="catalytic activity">
    <reaction evidence="29">
        <text>sn-glycerol 3-phosphocholine + H2O = phosphocholine + glycerol + H(+)</text>
        <dbReference type="Rhea" id="RHEA:19545"/>
        <dbReference type="ChEBI" id="CHEBI:15377"/>
        <dbReference type="ChEBI" id="CHEBI:15378"/>
        <dbReference type="ChEBI" id="CHEBI:16870"/>
        <dbReference type="ChEBI" id="CHEBI:17754"/>
        <dbReference type="ChEBI" id="CHEBI:295975"/>
        <dbReference type="EC" id="3.1.4.38"/>
    </reaction>
    <physiologicalReaction direction="left-to-right" evidence="29">
        <dbReference type="Rhea" id="RHEA:19546"/>
    </physiologicalReaction>
</comment>
<comment type="function">
    <text evidence="20">Choline-specific glycerophosphodiesterase that hydrolyzes glycerophosphocholine (GPC) and lysophosphatidylcholine (LPC) and contributes to supplying choline to the cells. Has a preference for LPC with short (12:0 and 14:0) or polyunsaturated (18:2 and 20:4) fatty acids. In vitro, hydrolyzes only choline-containing lysophospholipids, such as sphingosylphosphorylcholine (SPC), platelet-activating factor (PAF) and lysoPAF, but not other lysophospholipids.</text>
</comment>
<evidence type="ECO:0000256" key="15">
    <source>
        <dbReference type="ARBA" id="ARBA00023157"/>
    </source>
</evidence>
<dbReference type="InterPro" id="IPR002591">
    <property type="entry name" value="Phosphodiest/P_Trfase"/>
</dbReference>
<dbReference type="Gene3D" id="3.40.720.10">
    <property type="entry name" value="Alkaline Phosphatase, subunit A"/>
    <property type="match status" value="1"/>
</dbReference>
<evidence type="ECO:0000256" key="26">
    <source>
        <dbReference type="ARBA" id="ARBA00047779"/>
    </source>
</evidence>
<evidence type="ECO:0000256" key="12">
    <source>
        <dbReference type="ARBA" id="ARBA00022963"/>
    </source>
</evidence>
<dbReference type="Proteomes" id="UP000515152">
    <property type="component" value="Chromosome 20"/>
</dbReference>
<dbReference type="GO" id="GO:0098552">
    <property type="term" value="C:side of membrane"/>
    <property type="evidence" value="ECO:0007669"/>
    <property type="project" value="UniProtKB-KW"/>
</dbReference>
<evidence type="ECO:0000256" key="31">
    <source>
        <dbReference type="ARBA" id="ARBA00049320"/>
    </source>
</evidence>
<evidence type="ECO:0000256" key="14">
    <source>
        <dbReference type="ARBA" id="ARBA00023136"/>
    </source>
</evidence>
<dbReference type="KEGG" id="char:105901761"/>
<evidence type="ECO:0000256" key="16">
    <source>
        <dbReference type="ARBA" id="ARBA00023180"/>
    </source>
</evidence>
<keyword evidence="9 32" id="KW-0732">Signal</keyword>
<dbReference type="Pfam" id="PF01663">
    <property type="entry name" value="Phosphodiest"/>
    <property type="match status" value="1"/>
</dbReference>
<evidence type="ECO:0000256" key="29">
    <source>
        <dbReference type="ARBA" id="ARBA00048703"/>
    </source>
</evidence>
<name>A0A6P3VYJ6_CLUHA</name>
<keyword evidence="6" id="KW-0597">Phosphoprotein</keyword>
<comment type="similarity">
    <text evidence="3">Belongs to the nucleotide pyrophosphatase/phosphodiesterase family.</text>
</comment>
<evidence type="ECO:0000256" key="24">
    <source>
        <dbReference type="ARBA" id="ARBA00047494"/>
    </source>
</evidence>
<comment type="cofactor">
    <cofactor evidence="1">
        <name>Zn(2+)</name>
        <dbReference type="ChEBI" id="CHEBI:29105"/>
    </cofactor>
</comment>
<dbReference type="RefSeq" id="XP_012684709.2">
    <property type="nucleotide sequence ID" value="XM_012829255.3"/>
</dbReference>
<evidence type="ECO:0000256" key="11">
    <source>
        <dbReference type="ARBA" id="ARBA00022833"/>
    </source>
</evidence>
<keyword evidence="15" id="KW-1015">Disulfide bond</keyword>
<dbReference type="FunFam" id="3.30.1360.180:FF:000001">
    <property type="entry name" value="Ectonucleotide pyrophosphatase/phosphodiesterase family member 6"/>
    <property type="match status" value="1"/>
</dbReference>
<keyword evidence="10" id="KW-0378">Hydrolase</keyword>
<feature type="chain" id="PRO_5027723905" description="glycerophosphocholine cholinephosphodiesterase" evidence="32">
    <location>
        <begin position="26"/>
        <end position="441"/>
    </location>
</feature>
<evidence type="ECO:0000256" key="1">
    <source>
        <dbReference type="ARBA" id="ARBA00001947"/>
    </source>
</evidence>
<comment type="catalytic activity">
    <reaction evidence="25">
        <text>a 1-acyl-sn-glycero-3-phosphocholine + H2O = a 1-acyl-sn-glycerol + phosphocholine + H(+)</text>
        <dbReference type="Rhea" id="RHEA:44720"/>
        <dbReference type="ChEBI" id="CHEBI:15377"/>
        <dbReference type="ChEBI" id="CHEBI:15378"/>
        <dbReference type="ChEBI" id="CHEBI:58168"/>
        <dbReference type="ChEBI" id="CHEBI:64683"/>
        <dbReference type="ChEBI" id="CHEBI:295975"/>
    </reaction>
    <physiologicalReaction direction="left-to-right" evidence="25">
        <dbReference type="Rhea" id="RHEA:44721"/>
    </physiologicalReaction>
</comment>
<accession>A0A6P3VYJ6</accession>
<evidence type="ECO:0000256" key="7">
    <source>
        <dbReference type="ARBA" id="ARBA00022622"/>
    </source>
</evidence>
<comment type="catalytic activity">
    <reaction evidence="22">
        <text>1-(9Z-octadecenoyl)-sn-glycero-3-phosphocholine + H2O = 1-(9Z-octadecenoyl)-sn-glycerol + phosphocholine + H(+)</text>
        <dbReference type="Rhea" id="RHEA:41091"/>
        <dbReference type="ChEBI" id="CHEBI:15377"/>
        <dbReference type="ChEBI" id="CHEBI:15378"/>
        <dbReference type="ChEBI" id="CHEBI:28610"/>
        <dbReference type="ChEBI" id="CHEBI:75757"/>
        <dbReference type="ChEBI" id="CHEBI:295975"/>
    </reaction>
    <physiologicalReaction direction="left-to-right" evidence="22">
        <dbReference type="Rhea" id="RHEA:41092"/>
    </physiologicalReaction>
</comment>
<dbReference type="GO" id="GO:0046872">
    <property type="term" value="F:metal ion binding"/>
    <property type="evidence" value="ECO:0007669"/>
    <property type="project" value="UniProtKB-KW"/>
</dbReference>
<evidence type="ECO:0000256" key="23">
    <source>
        <dbReference type="ARBA" id="ARBA00047482"/>
    </source>
</evidence>
<evidence type="ECO:0000256" key="5">
    <source>
        <dbReference type="ARBA" id="ARBA00022475"/>
    </source>
</evidence>
<dbReference type="PANTHER" id="PTHR10151:SF66">
    <property type="entry name" value="GLYCEROPHOSPHOCHOLINE CHOLINEPHOSPHODIESTERASE ENPP6"/>
    <property type="match status" value="1"/>
</dbReference>
<keyword evidence="8" id="KW-0479">Metal-binding</keyword>
<keyword evidence="12" id="KW-0442">Lipid degradation</keyword>